<dbReference type="AlphaFoldDB" id="V6LWC0"/>
<name>V6LWC0_9EUKA</name>
<evidence type="ECO:0000313" key="1">
    <source>
        <dbReference type="EMBL" id="EST48865.1"/>
    </source>
</evidence>
<reference evidence="1" key="1">
    <citation type="journal article" date="2014" name="PLoS Genet.">
        <title>The Genome of Spironucleus salmonicida Highlights a Fish Pathogen Adapted to Fluctuating Environments.</title>
        <authorList>
            <person name="Xu F."/>
            <person name="Jerlstrom-Hultqvist J."/>
            <person name="Einarsson E."/>
            <person name="Astvaldsson A."/>
            <person name="Svard S.G."/>
            <person name="Andersson J.O."/>
        </authorList>
    </citation>
    <scope>NUCLEOTIDE SEQUENCE</scope>
</reference>
<gene>
    <name evidence="1" type="ORF">SS50377_10965</name>
</gene>
<protein>
    <submittedName>
        <fullName evidence="1">Uncharacterized protein</fullName>
    </submittedName>
</protein>
<accession>V6LWC0</accession>
<organism evidence="1">
    <name type="scientific">Spironucleus salmonicida</name>
    <dbReference type="NCBI Taxonomy" id="348837"/>
    <lineage>
        <taxon>Eukaryota</taxon>
        <taxon>Metamonada</taxon>
        <taxon>Diplomonadida</taxon>
        <taxon>Hexamitidae</taxon>
        <taxon>Hexamitinae</taxon>
        <taxon>Spironucleus</taxon>
    </lineage>
</organism>
<sequence>MKSKMSNDSLLKPITLSSLASDSFAIPSKIDGECTSMFFCYMDQLDLCGLSEESSKDQNLQLVQE</sequence>
<proteinExistence type="predicted"/>
<dbReference type="EMBL" id="KI545975">
    <property type="protein sequence ID" value="EST48865.1"/>
    <property type="molecule type" value="Genomic_DNA"/>
</dbReference>